<reference evidence="3" key="2">
    <citation type="journal article" date="2018" name="BMC Genomics">
        <title>Genomic insights into host adaptation between the wheat stripe rust pathogen (Puccinia striiformis f. sp. tritici) and the barley stripe rust pathogen (Puccinia striiformis f. sp. hordei).</title>
        <authorList>
            <person name="Xia C."/>
            <person name="Wang M."/>
            <person name="Yin C."/>
            <person name="Cornejo O.E."/>
            <person name="Hulbert S.H."/>
            <person name="Chen X."/>
        </authorList>
    </citation>
    <scope>NUCLEOTIDE SEQUENCE [LARGE SCALE GENOMIC DNA]</scope>
    <source>
        <strain evidence="3">93TX-2</strain>
    </source>
</reference>
<dbReference type="VEuPathDB" id="FungiDB:PSHT_04461"/>
<sequence length="139" mass="15807">MRPLADFTQQTTLAIYHPLLLPIVFLKVLALSFFLSQHEMLYRSSGRSAYSGKLIALVLSQNHDGQIQTGDSFSRFSVLIRIGNSYSLTEPPYFDLLSSKRPMYAFKFDGEDKRYRGLDNCAARNRLDSSESINVLPSY</sequence>
<keyword evidence="1" id="KW-0812">Transmembrane</keyword>
<organism evidence="2 3">
    <name type="scientific">Puccinia striiformis</name>
    <dbReference type="NCBI Taxonomy" id="27350"/>
    <lineage>
        <taxon>Eukaryota</taxon>
        <taxon>Fungi</taxon>
        <taxon>Dikarya</taxon>
        <taxon>Basidiomycota</taxon>
        <taxon>Pucciniomycotina</taxon>
        <taxon>Pucciniomycetes</taxon>
        <taxon>Pucciniales</taxon>
        <taxon>Pucciniaceae</taxon>
        <taxon>Puccinia</taxon>
    </lineage>
</organism>
<name>A0A2S4WD13_9BASI</name>
<dbReference type="AlphaFoldDB" id="A0A2S4WD13"/>
<accession>A0A2S4WD13</accession>
<dbReference type="EMBL" id="PKSM01000046">
    <property type="protein sequence ID" value="POW19629.1"/>
    <property type="molecule type" value="Genomic_DNA"/>
</dbReference>
<reference evidence="3" key="3">
    <citation type="journal article" date="2018" name="Mol. Plant Microbe Interact.">
        <title>Genome sequence resources for the wheat stripe rust pathogen (Puccinia striiformis f. sp. tritici) and the barley stripe rust pathogen (Puccinia striiformis f. sp. hordei).</title>
        <authorList>
            <person name="Xia C."/>
            <person name="Wang M."/>
            <person name="Yin C."/>
            <person name="Cornejo O.E."/>
            <person name="Hulbert S.H."/>
            <person name="Chen X."/>
        </authorList>
    </citation>
    <scope>NUCLEOTIDE SEQUENCE [LARGE SCALE GENOMIC DNA]</scope>
    <source>
        <strain evidence="3">93TX-2</strain>
    </source>
</reference>
<keyword evidence="1" id="KW-0472">Membrane</keyword>
<evidence type="ECO:0000256" key="1">
    <source>
        <dbReference type="SAM" id="Phobius"/>
    </source>
</evidence>
<protein>
    <submittedName>
        <fullName evidence="2">Uncharacterized protein</fullName>
    </submittedName>
</protein>
<feature type="transmembrane region" description="Helical" evidence="1">
    <location>
        <begin position="15"/>
        <end position="35"/>
    </location>
</feature>
<comment type="caution">
    <text evidence="2">The sequence shown here is derived from an EMBL/GenBank/DDBJ whole genome shotgun (WGS) entry which is preliminary data.</text>
</comment>
<evidence type="ECO:0000313" key="2">
    <source>
        <dbReference type="EMBL" id="POW19629.1"/>
    </source>
</evidence>
<proteinExistence type="predicted"/>
<dbReference type="Proteomes" id="UP000238274">
    <property type="component" value="Unassembled WGS sequence"/>
</dbReference>
<keyword evidence="1" id="KW-1133">Transmembrane helix</keyword>
<keyword evidence="3" id="KW-1185">Reference proteome</keyword>
<gene>
    <name evidence="2" type="ORF">PSHT_04461</name>
</gene>
<evidence type="ECO:0000313" key="3">
    <source>
        <dbReference type="Proteomes" id="UP000238274"/>
    </source>
</evidence>
<reference evidence="2 3" key="1">
    <citation type="submission" date="2017-12" db="EMBL/GenBank/DDBJ databases">
        <title>Gene loss provides genomic basis for host adaptation in cereal stripe rust fungi.</title>
        <authorList>
            <person name="Xia C."/>
        </authorList>
    </citation>
    <scope>NUCLEOTIDE SEQUENCE [LARGE SCALE GENOMIC DNA]</scope>
    <source>
        <strain evidence="2 3">93TX-2</strain>
    </source>
</reference>